<dbReference type="KEGG" id="aak:AA2016_4261"/>
<keyword evidence="1" id="KW-0812">Transmembrane</keyword>
<gene>
    <name evidence="2" type="ORF">AA2016_4261</name>
    <name evidence="3" type="ORF">FHS67_002596</name>
</gene>
<keyword evidence="1" id="KW-1133">Transmembrane helix</keyword>
<proteinExistence type="predicted"/>
<dbReference type="AlphaFoldDB" id="A0AAC8YRM1"/>
<dbReference type="EMBL" id="JACICB010000008">
    <property type="protein sequence ID" value="MBB3706276.1"/>
    <property type="molecule type" value="Genomic_DNA"/>
</dbReference>
<name>A0AAC8YRM1_AMIAI</name>
<evidence type="ECO:0000313" key="5">
    <source>
        <dbReference type="Proteomes" id="UP000577697"/>
    </source>
</evidence>
<protein>
    <recommendedName>
        <fullName evidence="6">Holin</fullName>
    </recommendedName>
</protein>
<evidence type="ECO:0000313" key="3">
    <source>
        <dbReference type="EMBL" id="MBB3706276.1"/>
    </source>
</evidence>
<keyword evidence="5" id="KW-1185">Reference proteome</keyword>
<evidence type="ECO:0000313" key="2">
    <source>
        <dbReference type="EMBL" id="AMS43177.1"/>
    </source>
</evidence>
<dbReference type="Proteomes" id="UP000577697">
    <property type="component" value="Unassembled WGS sequence"/>
</dbReference>
<evidence type="ECO:0000313" key="4">
    <source>
        <dbReference type="Proteomes" id="UP000075755"/>
    </source>
</evidence>
<organism evidence="2 4">
    <name type="scientific">Aminobacter aminovorans</name>
    <name type="common">Chelatobacter heintzii</name>
    <dbReference type="NCBI Taxonomy" id="83263"/>
    <lineage>
        <taxon>Bacteria</taxon>
        <taxon>Pseudomonadati</taxon>
        <taxon>Pseudomonadota</taxon>
        <taxon>Alphaproteobacteria</taxon>
        <taxon>Hyphomicrobiales</taxon>
        <taxon>Phyllobacteriaceae</taxon>
        <taxon>Aminobacter</taxon>
    </lineage>
</organism>
<evidence type="ECO:0008006" key="6">
    <source>
        <dbReference type="Google" id="ProtNLM"/>
    </source>
</evidence>
<reference evidence="2 4" key="1">
    <citation type="submission" date="2016-03" db="EMBL/GenBank/DDBJ databases">
        <title>Complete genome of Aminobacter aminovorans KCTC 2477.</title>
        <authorList>
            <person name="Kim K.M."/>
        </authorList>
    </citation>
    <scope>NUCLEOTIDE SEQUENCE [LARGE SCALE GENOMIC DNA]</scope>
    <source>
        <strain evidence="2 4">KCTC 2477</strain>
    </source>
</reference>
<evidence type="ECO:0000256" key="1">
    <source>
        <dbReference type="SAM" id="Phobius"/>
    </source>
</evidence>
<feature type="transmembrane region" description="Helical" evidence="1">
    <location>
        <begin position="39"/>
        <end position="58"/>
    </location>
</feature>
<sequence>MAPIIRILLRYVSLPLLALGLILPEEQQALIADPQLVEWLGTGLGLVASMVAEGWYWGARRFGWTK</sequence>
<reference evidence="3 5" key="2">
    <citation type="submission" date="2020-08" db="EMBL/GenBank/DDBJ databases">
        <title>Genomic Encyclopedia of Type Strains, Phase IV (KMG-IV): sequencing the most valuable type-strain genomes for metagenomic binning, comparative biology and taxonomic classification.</title>
        <authorList>
            <person name="Goeker M."/>
        </authorList>
    </citation>
    <scope>NUCLEOTIDE SEQUENCE [LARGE SCALE GENOMIC DNA]</scope>
    <source>
        <strain evidence="3 5">DSM 10368</strain>
    </source>
</reference>
<dbReference type="EMBL" id="CP015005">
    <property type="protein sequence ID" value="AMS43177.1"/>
    <property type="molecule type" value="Genomic_DNA"/>
</dbReference>
<keyword evidence="1" id="KW-0472">Membrane</keyword>
<dbReference type="RefSeq" id="WP_067963503.1">
    <property type="nucleotide sequence ID" value="NZ_CP015005.1"/>
</dbReference>
<dbReference type="Proteomes" id="UP000075755">
    <property type="component" value="Chromosome"/>
</dbReference>
<accession>A0AAC8YRM1</accession>